<feature type="transmembrane region" description="Helical" evidence="1">
    <location>
        <begin position="158"/>
        <end position="186"/>
    </location>
</feature>
<organism evidence="2 3">
    <name type="scientific">Gluconobacter wancherniae NBRC 103581</name>
    <dbReference type="NCBI Taxonomy" id="656744"/>
    <lineage>
        <taxon>Bacteria</taxon>
        <taxon>Pseudomonadati</taxon>
        <taxon>Pseudomonadota</taxon>
        <taxon>Alphaproteobacteria</taxon>
        <taxon>Acetobacterales</taxon>
        <taxon>Acetobacteraceae</taxon>
        <taxon>Gluconobacter</taxon>
    </lineage>
</organism>
<comment type="caution">
    <text evidence="2">The sequence shown here is derived from an EMBL/GenBank/DDBJ whole genome shotgun (WGS) entry which is preliminary data.</text>
</comment>
<keyword evidence="1" id="KW-0472">Membrane</keyword>
<proteinExistence type="predicted"/>
<keyword evidence="1" id="KW-1133">Transmembrane helix</keyword>
<evidence type="ECO:0000256" key="1">
    <source>
        <dbReference type="SAM" id="Phobius"/>
    </source>
</evidence>
<dbReference type="AlphaFoldDB" id="A0A511B108"/>
<feature type="transmembrane region" description="Helical" evidence="1">
    <location>
        <begin position="51"/>
        <end position="71"/>
    </location>
</feature>
<gene>
    <name evidence="2" type="ORF">GWA01_09210</name>
</gene>
<reference evidence="2 3" key="1">
    <citation type="submission" date="2019-07" db="EMBL/GenBank/DDBJ databases">
        <title>Whole genome shotgun sequence of Gluconobacter wancherniae NBRC 103581.</title>
        <authorList>
            <person name="Hosoyama A."/>
            <person name="Uohara A."/>
            <person name="Ohji S."/>
            <person name="Ichikawa N."/>
        </authorList>
    </citation>
    <scope>NUCLEOTIDE SEQUENCE [LARGE SCALE GENOMIC DNA]</scope>
    <source>
        <strain evidence="2 3">NBRC 103581</strain>
    </source>
</reference>
<evidence type="ECO:0000313" key="2">
    <source>
        <dbReference type="EMBL" id="GEK93151.1"/>
    </source>
</evidence>
<evidence type="ECO:0000313" key="3">
    <source>
        <dbReference type="Proteomes" id="UP000321230"/>
    </source>
</evidence>
<dbReference type="EMBL" id="BJUZ01000001">
    <property type="protein sequence ID" value="GEK93151.1"/>
    <property type="molecule type" value="Genomic_DNA"/>
</dbReference>
<protein>
    <submittedName>
        <fullName evidence="2">Uncharacterized protein</fullName>
    </submittedName>
</protein>
<keyword evidence="1" id="KW-0812">Transmembrane</keyword>
<feature type="transmembrane region" description="Helical" evidence="1">
    <location>
        <begin position="134"/>
        <end position="152"/>
    </location>
</feature>
<dbReference type="Proteomes" id="UP000321230">
    <property type="component" value="Unassembled WGS sequence"/>
</dbReference>
<accession>A0A511B108</accession>
<sequence length="230" mass="26231">MKVSERKMKNTTEYQKETEELCSFNRKKFKIEENKKYIESIAEHFRDYSQYLIAIMIFISLILRVFIRFSFYNGPSTSQIRERFYEKMGSFDLFKYNVEWFLSQNTLSIIGDGLALSAGIDLAYMLFTPGPDEVIAPLLTALSATIVLIISNDERLNLSLIFGVFILIIGMILLMISGYLTGLIAVPEGSEDKNFLLLLVKRKVGKGLYIESEKTKDEATPKGGSIVKQQ</sequence>
<keyword evidence="3" id="KW-1185">Reference proteome</keyword>
<name>A0A511B108_9PROT</name>